<comment type="caution">
    <text evidence="2">The sequence shown here is derived from an EMBL/GenBank/DDBJ whole genome shotgun (WGS) entry which is preliminary data.</text>
</comment>
<feature type="compositionally biased region" description="Basic and acidic residues" evidence="1">
    <location>
        <begin position="330"/>
        <end position="344"/>
    </location>
</feature>
<evidence type="ECO:0000256" key="1">
    <source>
        <dbReference type="SAM" id="MobiDB-lite"/>
    </source>
</evidence>
<name>A0A9P6NLP7_9BASI</name>
<feature type="compositionally biased region" description="Basic residues" evidence="1">
    <location>
        <begin position="65"/>
        <end position="85"/>
    </location>
</feature>
<feature type="region of interest" description="Disordered" evidence="1">
    <location>
        <begin position="441"/>
        <end position="501"/>
    </location>
</feature>
<evidence type="ECO:0000313" key="3">
    <source>
        <dbReference type="Proteomes" id="UP000886653"/>
    </source>
</evidence>
<feature type="compositionally biased region" description="Polar residues" evidence="1">
    <location>
        <begin position="214"/>
        <end position="238"/>
    </location>
</feature>
<feature type="region of interest" description="Disordered" evidence="1">
    <location>
        <begin position="276"/>
        <end position="406"/>
    </location>
</feature>
<feature type="compositionally biased region" description="Low complexity" evidence="1">
    <location>
        <begin position="192"/>
        <end position="203"/>
    </location>
</feature>
<protein>
    <submittedName>
        <fullName evidence="2">Uncharacterized protein</fullName>
    </submittedName>
</protein>
<feature type="compositionally biased region" description="Basic and acidic residues" evidence="1">
    <location>
        <begin position="47"/>
        <end position="58"/>
    </location>
</feature>
<feature type="compositionally biased region" description="Polar residues" evidence="1">
    <location>
        <begin position="19"/>
        <end position="30"/>
    </location>
</feature>
<organism evidence="2 3">
    <name type="scientific">Cronartium quercuum f. sp. fusiforme G11</name>
    <dbReference type="NCBI Taxonomy" id="708437"/>
    <lineage>
        <taxon>Eukaryota</taxon>
        <taxon>Fungi</taxon>
        <taxon>Dikarya</taxon>
        <taxon>Basidiomycota</taxon>
        <taxon>Pucciniomycotina</taxon>
        <taxon>Pucciniomycetes</taxon>
        <taxon>Pucciniales</taxon>
        <taxon>Coleosporiaceae</taxon>
        <taxon>Cronartium</taxon>
    </lineage>
</organism>
<accession>A0A9P6NLP7</accession>
<keyword evidence="3" id="KW-1185">Reference proteome</keyword>
<evidence type="ECO:0000313" key="2">
    <source>
        <dbReference type="EMBL" id="KAG0149385.1"/>
    </source>
</evidence>
<feature type="compositionally biased region" description="Basic and acidic residues" evidence="1">
    <location>
        <begin position="86"/>
        <end position="99"/>
    </location>
</feature>
<dbReference type="OrthoDB" id="10682849at2759"/>
<dbReference type="Proteomes" id="UP000886653">
    <property type="component" value="Unassembled WGS sequence"/>
</dbReference>
<feature type="compositionally biased region" description="Low complexity" evidence="1">
    <location>
        <begin position="446"/>
        <end position="458"/>
    </location>
</feature>
<dbReference type="AlphaFoldDB" id="A0A9P6NLP7"/>
<feature type="region of interest" description="Disordered" evidence="1">
    <location>
        <begin position="1"/>
        <end position="263"/>
    </location>
</feature>
<dbReference type="EMBL" id="MU167228">
    <property type="protein sequence ID" value="KAG0149385.1"/>
    <property type="molecule type" value="Genomic_DNA"/>
</dbReference>
<feature type="compositionally biased region" description="Basic and acidic residues" evidence="1">
    <location>
        <begin position="365"/>
        <end position="378"/>
    </location>
</feature>
<feature type="compositionally biased region" description="Basic and acidic residues" evidence="1">
    <location>
        <begin position="309"/>
        <end position="319"/>
    </location>
</feature>
<reference evidence="2" key="1">
    <citation type="submission" date="2013-11" db="EMBL/GenBank/DDBJ databases">
        <title>Genome sequence of the fusiform rust pathogen reveals effectors for host alternation and coevolution with pine.</title>
        <authorList>
            <consortium name="DOE Joint Genome Institute"/>
            <person name="Smith K."/>
            <person name="Pendleton A."/>
            <person name="Kubisiak T."/>
            <person name="Anderson C."/>
            <person name="Salamov A."/>
            <person name="Aerts A."/>
            <person name="Riley R."/>
            <person name="Clum A."/>
            <person name="Lindquist E."/>
            <person name="Ence D."/>
            <person name="Campbell M."/>
            <person name="Kronenberg Z."/>
            <person name="Feau N."/>
            <person name="Dhillon B."/>
            <person name="Hamelin R."/>
            <person name="Burleigh J."/>
            <person name="Smith J."/>
            <person name="Yandell M."/>
            <person name="Nelson C."/>
            <person name="Grigoriev I."/>
            <person name="Davis J."/>
        </authorList>
    </citation>
    <scope>NUCLEOTIDE SEQUENCE</scope>
    <source>
        <strain evidence="2">G11</strain>
    </source>
</reference>
<feature type="compositionally biased region" description="Basic and acidic residues" evidence="1">
    <location>
        <begin position="276"/>
        <end position="298"/>
    </location>
</feature>
<sequence>MSTLQRVSPDLEEGEISETEINGQDDNQAGHQPLPGHPHRPSALNGDSHHPHHPDEPVRTYASAKARKVMARTKRGGFKAPKPRTRPFESNRERNDDRSQNLGREVYGTTRSRRWQQERRMRSNPTVRPRAPPRPSFDEGEGAPPEEAYNYYHHPVPDEGQYETHEGYHKAQAGYAEPSFDQIPHPPPPHHPQSYEPSSSNYSYPPPQNGYEASESSSSHPCQPAYTSHIPQSAQLSPDFSMHPQHYPPPDPLPPPAQAYYPNQSVYGDQMVTMDSHSEQPVHDPYYHPEPPDHHHPGPDGSSQHAHHQIPEIAHEPYHPHPHNHQPPHQLDDHCQHTQQDHQHHQAPPQPEPEYAYQDAYAHPPAHEYQHPHPHDGSFQHQHQHPIAPEDPCRHGPVDPGQAPGQEYHAQQVGQEYAFHPAPEPQPRATEYEYEHHNGSFQPAFHHLPAPQLHHLPPAQRPPSQGQHPNGHEQAPSFHDFPPLVHHPSEPSSSHGFQDRAEAEAAEARALVSTLVGWGVTATYLLQLGISKSLLCRTFEELGFAHGLDDQRQSSIGLLLDQHTPGDSVSGSQTNMLVEEAQPLAPKLKSAAQLECLRADLELIFAGPEERQEEDDRVRMLKEDLTHICPPEALDHDGALFLANRQPLNPTQPSTPGDVSSSSPILELEVPKRARVSHNKLVMIEGMRRSTRKRKVSDAEEEGDEKRIKIRVLAIEES</sequence>
<proteinExistence type="predicted"/>
<feature type="compositionally biased region" description="Pro residues" evidence="1">
    <location>
        <begin position="246"/>
        <end position="257"/>
    </location>
</feature>
<gene>
    <name evidence="2" type="ORF">CROQUDRAFT_131310</name>
</gene>